<feature type="signal peptide" evidence="2">
    <location>
        <begin position="1"/>
        <end position="17"/>
    </location>
</feature>
<evidence type="ECO:0000313" key="3">
    <source>
        <dbReference type="EMBL" id="KTT22338.1"/>
    </source>
</evidence>
<protein>
    <recommendedName>
        <fullName evidence="5">Repeat protein (TIGR01451 family)</fullName>
    </recommendedName>
</protein>
<keyword evidence="2" id="KW-0732">Signal</keyword>
<reference evidence="3 4" key="1">
    <citation type="journal article" date="2016" name="Front. Microbiol.">
        <title>Genomic Resource of Rice Seed Associated Bacteria.</title>
        <authorList>
            <person name="Midha S."/>
            <person name="Bansal K."/>
            <person name="Sharma S."/>
            <person name="Kumar N."/>
            <person name="Patil P.P."/>
            <person name="Chaudhry V."/>
            <person name="Patil P.B."/>
        </authorList>
    </citation>
    <scope>NUCLEOTIDE SEQUENCE [LARGE SCALE GENOMIC DNA]</scope>
    <source>
        <strain evidence="3 4">NS331</strain>
    </source>
</reference>
<feature type="chain" id="PRO_5007546812" description="Repeat protein (TIGR01451 family)" evidence="2">
    <location>
        <begin position="18"/>
        <end position="997"/>
    </location>
</feature>
<keyword evidence="4" id="KW-1185">Reference proteome</keyword>
<dbReference type="PATRIC" id="fig|433924.3.peg.3938"/>
<evidence type="ECO:0000256" key="2">
    <source>
        <dbReference type="SAM" id="SignalP"/>
    </source>
</evidence>
<feature type="region of interest" description="Disordered" evidence="1">
    <location>
        <begin position="571"/>
        <end position="591"/>
    </location>
</feature>
<feature type="compositionally biased region" description="Polar residues" evidence="1">
    <location>
        <begin position="572"/>
        <end position="591"/>
    </location>
</feature>
<evidence type="ECO:0000256" key="1">
    <source>
        <dbReference type="SAM" id="MobiDB-lite"/>
    </source>
</evidence>
<dbReference type="NCBIfam" id="TIGR01451">
    <property type="entry name" value="B_ant_repeat"/>
    <property type="match status" value="1"/>
</dbReference>
<accession>A0A147GY31</accession>
<proteinExistence type="predicted"/>
<organism evidence="3 4">
    <name type="scientific">Pseudacidovorax intermedius</name>
    <dbReference type="NCBI Taxonomy" id="433924"/>
    <lineage>
        <taxon>Bacteria</taxon>
        <taxon>Pseudomonadati</taxon>
        <taxon>Pseudomonadota</taxon>
        <taxon>Betaproteobacteria</taxon>
        <taxon>Burkholderiales</taxon>
        <taxon>Comamonadaceae</taxon>
        <taxon>Pseudacidovorax</taxon>
    </lineage>
</organism>
<comment type="caution">
    <text evidence="3">The sequence shown here is derived from an EMBL/GenBank/DDBJ whole genome shotgun (WGS) entry which is preliminary data.</text>
</comment>
<gene>
    <name evidence="3" type="ORF">NS331_09740</name>
</gene>
<dbReference type="Proteomes" id="UP000072741">
    <property type="component" value="Unassembled WGS sequence"/>
</dbReference>
<dbReference type="InterPro" id="IPR047589">
    <property type="entry name" value="DUF11_rpt"/>
</dbReference>
<name>A0A147GY31_9BURK</name>
<dbReference type="EMBL" id="LDSL01000058">
    <property type="protein sequence ID" value="KTT22338.1"/>
    <property type="molecule type" value="Genomic_DNA"/>
</dbReference>
<dbReference type="AlphaFoldDB" id="A0A147GY31"/>
<evidence type="ECO:0008006" key="5">
    <source>
        <dbReference type="Google" id="ProtNLM"/>
    </source>
</evidence>
<sequence>MVAVAAAFLIGSPAAHAAAAPANTVIGNQATATYLDPNGNSQTATSNIVQTTVQQVGSFTLDSTAPNAAPGPIVNTKTAAAGATVYAPHVLTNTGNGSDTFNIVATNTPASGGTPFAKVEIYNDSNFDGLPDSTTPLCSTTAANGTCTVTPATAVAGNNGQFGFVVAYTLPATASGTATPFATVPVTATAATTALYTGGTTVNVQDSVNLTNVAAFNVSKAIGLPASGVTAPGGGAWPTANNSGKRSSGSSCATSWTAGMTSTAACTYTTYTVTYSNTGGAPGKFAMQDVVGSLATAGLTYVSGSAVWSNRPGTALSETSAAGNLSSPGVDFQNSSGTLTFVDNNLPVNTTRSLTFVVLVNNTATIGTASTTNKVTYNASDAGSANTVNAGAPGTLSASSNGAPFTVLGTYKIVLGSATATLANIANATDTTPGTPNTASADDKQTIASVAAGRPAVFTQVVFNQGNTTDTVNLTKVDVTAFPAGTTFAYYAADGVTPLADTNGDGTVDTGPIAAGSSLRIVVKATIPANTAASTGSPNYTINVVGTSVGDSTQIDASQDVLGAVSGPAVDLTNSQNSTGNDRGTGPSSTPTLTQTVNAGAWTAIPLWVKNNDTSTLAYSLAVSSTTSFPGTMPAGWTVKFATGAVAATGCSAATAVTTTASIAGNGADAQYTACVFVPTNQVQLTQSVYFQVKSTTAASDGTFPIDTVYDAITVTSAAVTYTATLTPNNNGTVAPGGSGTYGHALTSTGTGTCKVATAAVTLSSGASGAGWTTALYIDTNNDGVLDTSTDQLYVDETTTPIGDVASNTSKKLLVKVFAPAGASAGQAVTATVTITFQAATSPAGATPCANVSANDVVTVVTGQVSLVIYQAKNTAASCAGPDAVLGNLAGTLLTAKPGECLVYRIVATNNGAAPVSNLVVSNTVPAYTKQVTTQPTATCASTGLRNAGNTAAVALSNTDGTGIGTPSSTAVTCGSSTATVPPGATVTLTYQVQIDQ</sequence>
<evidence type="ECO:0000313" key="4">
    <source>
        <dbReference type="Proteomes" id="UP000072741"/>
    </source>
</evidence>